<keyword evidence="1" id="KW-0808">Transferase</keyword>
<dbReference type="RefSeq" id="WP_052351490.1">
    <property type="nucleotide sequence ID" value="NZ_CM002692.1"/>
</dbReference>
<evidence type="ECO:0000259" key="3">
    <source>
        <dbReference type="PROSITE" id="PS51186"/>
    </source>
</evidence>
<dbReference type="PANTHER" id="PTHR43420:SF47">
    <property type="entry name" value="N-ACETYLTRANSFERASE DOMAIN-CONTAINING PROTEIN"/>
    <property type="match status" value="1"/>
</dbReference>
<dbReference type="PANTHER" id="PTHR43420">
    <property type="entry name" value="ACETYLTRANSFERASE"/>
    <property type="match status" value="1"/>
</dbReference>
<reference evidence="4 5" key="1">
    <citation type="journal article" date="2014" name="Appl. Microbiol. Biotechnol.">
        <title>Transformable facultative thermophile Geobacillus stearothermophilus NUB3621 as a host strain for metabolic engineering.</title>
        <authorList>
            <person name="Blanchard K."/>
            <person name="Robic S."/>
            <person name="Matsumura I."/>
        </authorList>
    </citation>
    <scope>NUCLEOTIDE SEQUENCE [LARGE SCALE GENOMIC DNA]</scope>
    <source>
        <strain evidence="4 5">NUB3621</strain>
    </source>
</reference>
<name>A0ABC9VD60_9BACL</name>
<gene>
    <name evidence="4" type="ORF">H839_13219</name>
</gene>
<dbReference type="EMBL" id="AOTZ01000006">
    <property type="protein sequence ID" value="EZP76239.1"/>
    <property type="molecule type" value="Genomic_DNA"/>
</dbReference>
<dbReference type="InterPro" id="IPR016181">
    <property type="entry name" value="Acyl_CoA_acyltransferase"/>
</dbReference>
<keyword evidence="2" id="KW-0012">Acyltransferase</keyword>
<accession>A0ABC9VD60</accession>
<dbReference type="Gene3D" id="3.40.630.30">
    <property type="match status" value="1"/>
</dbReference>
<evidence type="ECO:0000256" key="1">
    <source>
        <dbReference type="ARBA" id="ARBA00022679"/>
    </source>
</evidence>
<dbReference type="AlphaFoldDB" id="A0ABC9VD60"/>
<dbReference type="InterPro" id="IPR000182">
    <property type="entry name" value="GNAT_dom"/>
</dbReference>
<feature type="domain" description="N-acetyltransferase" evidence="3">
    <location>
        <begin position="3"/>
        <end position="159"/>
    </location>
</feature>
<dbReference type="GO" id="GO:0016746">
    <property type="term" value="F:acyltransferase activity"/>
    <property type="evidence" value="ECO:0007669"/>
    <property type="project" value="UniProtKB-KW"/>
</dbReference>
<proteinExistence type="predicted"/>
<evidence type="ECO:0000256" key="2">
    <source>
        <dbReference type="ARBA" id="ARBA00023315"/>
    </source>
</evidence>
<evidence type="ECO:0000313" key="5">
    <source>
        <dbReference type="Proteomes" id="UP000023566"/>
    </source>
</evidence>
<dbReference type="SUPFAM" id="SSF55729">
    <property type="entry name" value="Acyl-CoA N-acyltransferases (Nat)"/>
    <property type="match status" value="1"/>
</dbReference>
<protein>
    <submittedName>
        <fullName evidence="4">Acetyltransferase</fullName>
    </submittedName>
</protein>
<organism evidence="4 5">
    <name type="scientific">Parageobacillus genomosp. 1</name>
    <dbReference type="NCBI Taxonomy" id="1295642"/>
    <lineage>
        <taxon>Bacteria</taxon>
        <taxon>Bacillati</taxon>
        <taxon>Bacillota</taxon>
        <taxon>Bacilli</taxon>
        <taxon>Bacillales</taxon>
        <taxon>Anoxybacillaceae</taxon>
        <taxon>Parageobacillus</taxon>
    </lineage>
</organism>
<keyword evidence="5" id="KW-1185">Reference proteome</keyword>
<dbReference type="Pfam" id="PF00583">
    <property type="entry name" value="Acetyltransf_1"/>
    <property type="match status" value="1"/>
</dbReference>
<dbReference type="Proteomes" id="UP000023566">
    <property type="component" value="Chromosome"/>
</dbReference>
<evidence type="ECO:0000313" key="4">
    <source>
        <dbReference type="EMBL" id="EZP76239.1"/>
    </source>
</evidence>
<dbReference type="CDD" id="cd04301">
    <property type="entry name" value="NAT_SF"/>
    <property type="match status" value="1"/>
</dbReference>
<sequence>MAVLIKQLTECSLNDILNAWNNGFQGYDVNVSMNMKQLLSRMDIQNLSPEHSFIAFDEQKPIGIVLNGLRKAKTGKIIAWNGGTAVAPEYRHQGIGRMLIKASIAMYKKENVHIATLEALSQNKKAIQLYEKMGYQIVDELLLLEKKEVETYSIAEKLLSTYSGEVKLAEELAAVHFYPDIVPWQTDFRSVKNGEVLFIYQNHSLLGYVLFKRSCNELGKVEDVTIFQCKTADVEDKQDIIDFAFYVLTKNYKGANFKIINLPKSNDHFVSTLENAGFHLFAKQVFMLKDMDC</sequence>
<comment type="caution">
    <text evidence="4">The sequence shown here is derived from an EMBL/GenBank/DDBJ whole genome shotgun (WGS) entry which is preliminary data.</text>
</comment>
<dbReference type="PROSITE" id="PS51186">
    <property type="entry name" value="GNAT"/>
    <property type="match status" value="1"/>
</dbReference>
<dbReference type="InterPro" id="IPR050680">
    <property type="entry name" value="YpeA/RimI_acetyltransf"/>
</dbReference>